<keyword evidence="1" id="KW-0732">Signal</keyword>
<reference evidence="2 3" key="1">
    <citation type="submission" date="2016-09" db="EMBL/GenBank/DDBJ databases">
        <title>Extensive genetic diversity and differential bi-allelic expression allows diatom success in the polar Southern Ocean.</title>
        <authorList>
            <consortium name="DOE Joint Genome Institute"/>
            <person name="Mock T."/>
            <person name="Otillar R.P."/>
            <person name="Strauss J."/>
            <person name="Dupont C."/>
            <person name="Frickenhaus S."/>
            <person name="Maumus F."/>
            <person name="Mcmullan M."/>
            <person name="Sanges R."/>
            <person name="Schmutz J."/>
            <person name="Toseland A."/>
            <person name="Valas R."/>
            <person name="Veluchamy A."/>
            <person name="Ward B.J."/>
            <person name="Allen A."/>
            <person name="Barry K."/>
            <person name="Falciatore A."/>
            <person name="Ferrante M."/>
            <person name="Fortunato A.E."/>
            <person name="Gloeckner G."/>
            <person name="Gruber A."/>
            <person name="Hipkin R."/>
            <person name="Janech M."/>
            <person name="Kroth P."/>
            <person name="Leese F."/>
            <person name="Lindquist E."/>
            <person name="Lyon B.R."/>
            <person name="Martin J."/>
            <person name="Mayer C."/>
            <person name="Parker M."/>
            <person name="Quesneville H."/>
            <person name="Raymond J."/>
            <person name="Uhlig C."/>
            <person name="Valentin K.U."/>
            <person name="Worden A.Z."/>
            <person name="Armbrust E.V."/>
            <person name="Bowler C."/>
            <person name="Green B."/>
            <person name="Moulton V."/>
            <person name="Van Oosterhout C."/>
            <person name="Grigoriev I."/>
        </authorList>
    </citation>
    <scope>NUCLEOTIDE SEQUENCE [LARGE SCALE GENOMIC DNA]</scope>
    <source>
        <strain evidence="2 3">CCMP1102</strain>
    </source>
</reference>
<protein>
    <submittedName>
        <fullName evidence="2">Uncharacterized protein</fullName>
    </submittedName>
</protein>
<feature type="chain" id="PRO_5009192783" evidence="1">
    <location>
        <begin position="27"/>
        <end position="347"/>
    </location>
</feature>
<proteinExistence type="predicted"/>
<dbReference type="EMBL" id="KV784360">
    <property type="protein sequence ID" value="OEU14259.1"/>
    <property type="molecule type" value="Genomic_DNA"/>
</dbReference>
<sequence>MSSTMLSIVYTIIVLLVLSTIKAAAAATNSSSSTLTSSETIHDRISRERRFVVYNSRRLTGECLPICSDDKPPSESPTIDNGDAMEACFCEANDYEWEQSWKCGDDEIYLCPGVADDKICSTQAEGSKLPMKYYSITEDQCNTMRSLEIGQRCINLPEYYGIDRNDDEAKIISSRVCYTNGGLGLFGMKQDDESCESCPSTIDVNFEVPIQDPNNDIIDEDAVVNTGGAMEACLCQADDYESEQSWKCGNDIYVCPGISDNKICSTQGSTNSKYFSITEDQCNEMRLREIGDKCLSLPEYGVTNPRGLSNRVCYKDFGLGINGMKQDDQSCDVCKSTINVDFEVPLP</sequence>
<name>A0A1E7F800_9STRA</name>
<evidence type="ECO:0000313" key="2">
    <source>
        <dbReference type="EMBL" id="OEU14259.1"/>
    </source>
</evidence>
<dbReference type="OrthoDB" id="56080at2759"/>
<evidence type="ECO:0000256" key="1">
    <source>
        <dbReference type="SAM" id="SignalP"/>
    </source>
</evidence>
<dbReference type="AlphaFoldDB" id="A0A1E7F800"/>
<accession>A0A1E7F800</accession>
<dbReference type="Proteomes" id="UP000095751">
    <property type="component" value="Unassembled WGS sequence"/>
</dbReference>
<evidence type="ECO:0000313" key="3">
    <source>
        <dbReference type="Proteomes" id="UP000095751"/>
    </source>
</evidence>
<feature type="signal peptide" evidence="1">
    <location>
        <begin position="1"/>
        <end position="26"/>
    </location>
</feature>
<dbReference type="InParanoid" id="A0A1E7F800"/>
<dbReference type="KEGG" id="fcy:FRACYDRAFT_275840"/>
<keyword evidence="3" id="KW-1185">Reference proteome</keyword>
<gene>
    <name evidence="2" type="ORF">FRACYDRAFT_275840</name>
</gene>
<organism evidence="2 3">
    <name type="scientific">Fragilariopsis cylindrus CCMP1102</name>
    <dbReference type="NCBI Taxonomy" id="635003"/>
    <lineage>
        <taxon>Eukaryota</taxon>
        <taxon>Sar</taxon>
        <taxon>Stramenopiles</taxon>
        <taxon>Ochrophyta</taxon>
        <taxon>Bacillariophyta</taxon>
        <taxon>Bacillariophyceae</taxon>
        <taxon>Bacillariophycidae</taxon>
        <taxon>Bacillariales</taxon>
        <taxon>Bacillariaceae</taxon>
        <taxon>Fragilariopsis</taxon>
    </lineage>
</organism>